<proteinExistence type="predicted"/>
<dbReference type="Proteomes" id="UP000012101">
    <property type="component" value="Unassembled WGS sequence"/>
</dbReference>
<dbReference type="EMBL" id="AFJM02000071">
    <property type="protein sequence ID" value="EMM70743.1"/>
    <property type="molecule type" value="Genomic_DNA"/>
</dbReference>
<evidence type="ECO:0000313" key="2">
    <source>
        <dbReference type="Proteomes" id="UP000012101"/>
    </source>
</evidence>
<gene>
    <name evidence="1" type="ORF">LEP1GSC038_1324</name>
</gene>
<name>M6FD70_9LEPT</name>
<organism evidence="1 2">
    <name type="scientific">Leptospira weilii str. 2006001855</name>
    <dbReference type="NCBI Taxonomy" id="996804"/>
    <lineage>
        <taxon>Bacteria</taxon>
        <taxon>Pseudomonadati</taxon>
        <taxon>Spirochaetota</taxon>
        <taxon>Spirochaetia</taxon>
        <taxon>Leptospirales</taxon>
        <taxon>Leptospiraceae</taxon>
        <taxon>Leptospira</taxon>
    </lineage>
</organism>
<sequence length="68" mass="7793">MALEKTQRLASIGARENSASRFYWRSRKLSVSLLLALEKTQRLASIGARQDLGQVLNENPFRFLIESR</sequence>
<protein>
    <submittedName>
        <fullName evidence="1">Uncharacterized protein</fullName>
    </submittedName>
</protein>
<evidence type="ECO:0000313" key="1">
    <source>
        <dbReference type="EMBL" id="EMM70743.1"/>
    </source>
</evidence>
<reference evidence="1 2" key="1">
    <citation type="submission" date="2013-01" db="EMBL/GenBank/DDBJ databases">
        <authorList>
            <person name="Harkins D.M."/>
            <person name="Durkin A.S."/>
            <person name="Brinkac L.M."/>
            <person name="Haft D.H."/>
            <person name="Selengut J.D."/>
            <person name="Sanka R."/>
            <person name="DePew J."/>
            <person name="Purushe J."/>
            <person name="Hospenthal D.R."/>
            <person name="Murray C.K."/>
            <person name="Pimentel G."/>
            <person name="Wasfy M."/>
            <person name="Vinetz J.M."/>
            <person name="Sutton G.G."/>
            <person name="Nierman W.C."/>
            <person name="Fouts D.E."/>
        </authorList>
    </citation>
    <scope>NUCLEOTIDE SEQUENCE [LARGE SCALE GENOMIC DNA]</scope>
    <source>
        <strain evidence="1 2">2006001855</strain>
    </source>
</reference>
<dbReference type="AlphaFoldDB" id="M6FD70"/>
<comment type="caution">
    <text evidence="1">The sequence shown here is derived from an EMBL/GenBank/DDBJ whole genome shotgun (WGS) entry which is preliminary data.</text>
</comment>
<accession>M6FD70</accession>